<dbReference type="AlphaFoldDB" id="A0A319C8V5"/>
<proteinExistence type="predicted"/>
<name>A0A319C8V5_9EURO</name>
<sequence length="156" mass="17449">MDANLSVMQEPSLLEILQFQYPNVLSAQSMGADHAKIPTIQSVKDLIDVRTTVFLRNFLPGWQDSGLLDHMSHAPPKVKTPKAGNTTLVPLEALGMAQEMYIEQVDAKLSGRQAAISWQDNITTYSDSSIDVQKLNLDKNFKELISTDDDRIFEEL</sequence>
<protein>
    <submittedName>
        <fullName evidence="1">Uncharacterized protein</fullName>
    </submittedName>
</protein>
<evidence type="ECO:0000313" key="1">
    <source>
        <dbReference type="EMBL" id="PYH80580.1"/>
    </source>
</evidence>
<dbReference type="EMBL" id="KZ821708">
    <property type="protein sequence ID" value="PYH80580.1"/>
    <property type="molecule type" value="Genomic_DNA"/>
</dbReference>
<dbReference type="VEuPathDB" id="FungiDB:BO82DRAFT_433178"/>
<keyword evidence="2" id="KW-1185">Reference proteome</keyword>
<evidence type="ECO:0000313" key="2">
    <source>
        <dbReference type="Proteomes" id="UP000248340"/>
    </source>
</evidence>
<dbReference type="OrthoDB" id="4399776at2759"/>
<reference evidence="1 2" key="1">
    <citation type="submission" date="2016-12" db="EMBL/GenBank/DDBJ databases">
        <title>The genomes of Aspergillus section Nigri reveals drivers in fungal speciation.</title>
        <authorList>
            <consortium name="DOE Joint Genome Institute"/>
            <person name="Vesth T.C."/>
            <person name="Nybo J."/>
            <person name="Theobald S."/>
            <person name="Brandl J."/>
            <person name="Frisvad J.C."/>
            <person name="Nielsen K.F."/>
            <person name="Lyhne E.K."/>
            <person name="Kogle M.E."/>
            <person name="Kuo A."/>
            <person name="Riley R."/>
            <person name="Clum A."/>
            <person name="Nolan M."/>
            <person name="Lipzen A."/>
            <person name="Salamov A."/>
            <person name="Henrissat B."/>
            <person name="Wiebenga A."/>
            <person name="De Vries R.P."/>
            <person name="Grigoriev I.V."/>
            <person name="Mortensen U.H."/>
            <person name="Andersen M.R."/>
            <person name="Baker S.E."/>
        </authorList>
    </citation>
    <scope>NUCLEOTIDE SEQUENCE [LARGE SCALE GENOMIC DNA]</scope>
    <source>
        <strain evidence="1 2">CBS 121591</strain>
    </source>
</reference>
<dbReference type="Proteomes" id="UP000248340">
    <property type="component" value="Unassembled WGS sequence"/>
</dbReference>
<dbReference type="RefSeq" id="XP_025490780.1">
    <property type="nucleotide sequence ID" value="XM_025640849.1"/>
</dbReference>
<accession>A0A319C8V5</accession>
<dbReference type="GeneID" id="37143591"/>
<organism evidence="1 2">
    <name type="scientific">Aspergillus uvarum CBS 121591</name>
    <dbReference type="NCBI Taxonomy" id="1448315"/>
    <lineage>
        <taxon>Eukaryota</taxon>
        <taxon>Fungi</taxon>
        <taxon>Dikarya</taxon>
        <taxon>Ascomycota</taxon>
        <taxon>Pezizomycotina</taxon>
        <taxon>Eurotiomycetes</taxon>
        <taxon>Eurotiomycetidae</taxon>
        <taxon>Eurotiales</taxon>
        <taxon>Aspergillaceae</taxon>
        <taxon>Aspergillus</taxon>
        <taxon>Aspergillus subgen. Circumdati</taxon>
    </lineage>
</organism>
<gene>
    <name evidence="1" type="ORF">BO82DRAFT_433178</name>
</gene>